<dbReference type="SUPFAM" id="SSF49599">
    <property type="entry name" value="TRAF domain-like"/>
    <property type="match status" value="1"/>
</dbReference>
<name>A0A4Y2P5I0_ARAVE</name>
<comment type="caution">
    <text evidence="1">The sequence shown here is derived from an EMBL/GenBank/DDBJ whole genome shotgun (WGS) entry which is preliminary data.</text>
</comment>
<evidence type="ECO:0000313" key="1">
    <source>
        <dbReference type="EMBL" id="GBN45690.1"/>
    </source>
</evidence>
<proteinExistence type="predicted"/>
<dbReference type="Proteomes" id="UP000499080">
    <property type="component" value="Unassembled WGS sequence"/>
</dbReference>
<dbReference type="EMBL" id="BGPR01010348">
    <property type="protein sequence ID" value="GBN45690.1"/>
    <property type="molecule type" value="Genomic_DNA"/>
</dbReference>
<organism evidence="1 2">
    <name type="scientific">Araneus ventricosus</name>
    <name type="common">Orbweaver spider</name>
    <name type="synonym">Epeira ventricosa</name>
    <dbReference type="NCBI Taxonomy" id="182803"/>
    <lineage>
        <taxon>Eukaryota</taxon>
        <taxon>Metazoa</taxon>
        <taxon>Ecdysozoa</taxon>
        <taxon>Arthropoda</taxon>
        <taxon>Chelicerata</taxon>
        <taxon>Arachnida</taxon>
        <taxon>Araneae</taxon>
        <taxon>Araneomorphae</taxon>
        <taxon>Entelegynae</taxon>
        <taxon>Araneoidea</taxon>
        <taxon>Araneidae</taxon>
        <taxon>Araneus</taxon>
    </lineage>
</organism>
<protein>
    <submittedName>
        <fullName evidence="1">Uncharacterized protein</fullName>
    </submittedName>
</protein>
<dbReference type="AlphaFoldDB" id="A0A4Y2P5I0"/>
<evidence type="ECO:0000313" key="2">
    <source>
        <dbReference type="Proteomes" id="UP000499080"/>
    </source>
</evidence>
<keyword evidence="2" id="KW-1185">Reference proteome</keyword>
<accession>A0A4Y2P5I0</accession>
<reference evidence="1 2" key="1">
    <citation type="journal article" date="2019" name="Sci. Rep.">
        <title>Orb-weaving spider Araneus ventricosus genome elucidates the spidroin gene catalogue.</title>
        <authorList>
            <person name="Kono N."/>
            <person name="Nakamura H."/>
            <person name="Ohtoshi R."/>
            <person name="Moran D.A.P."/>
            <person name="Shinohara A."/>
            <person name="Yoshida Y."/>
            <person name="Fujiwara M."/>
            <person name="Mori M."/>
            <person name="Tomita M."/>
            <person name="Arakawa K."/>
        </authorList>
    </citation>
    <scope>NUCLEOTIDE SEQUENCE [LARGE SCALE GENOMIC DNA]</scope>
</reference>
<gene>
    <name evidence="1" type="ORF">AVEN_60690_1</name>
</gene>
<sequence>MRSPLLFEKLNGRFPSGVEGISKMTALASYPEEECFSVYWKIKNFSYCCKEITSPEFSVSGGLYRLNLDSEPTQVVYEVFGSYYDHLGTSTIQISFLTCDGSPEESTSGGQCFLTSAQGCHLRKEAKCFSSGRHPNRSIPISHRFRDRKGFHLLPNWSETKTLFVDLKRFQQV</sequence>